<sequence>MKNFDSRTYSINDFVEWDERKQLEIAPKFQRRSVWSPQAKSYLIDTILRDKPLPKIFIRSITDPKTRTTLREIVDGQQRTRAILSFVHDGFRVSKVHNEEYGGLKYSELPEQVQAEFLKYEISVDLLLDLDDRDVLDIFARLNTYSIALNKQELINAKYFGYFKQFVYKLAGDYLTFWKENGIFTDRRIMRMAEVELVTDLVIAILDGIQSHKSAEKYYQLYDESFDARKQVEERFHATIDLIGNLFDNGLGDTAFRNVPIFYSMFLALYHMNYGIKGLDAPRCAITKREYPKVKNALEELDSILTSEEVQPEHYEFISSTRGATADVPARRTRSEFISRMIFENLES</sequence>
<dbReference type="Proteomes" id="UP000620366">
    <property type="component" value="Unassembled WGS sequence"/>
</dbReference>
<dbReference type="AlphaFoldDB" id="A0A926DF14"/>
<dbReference type="Pfam" id="PF03235">
    <property type="entry name" value="GmrSD_N"/>
    <property type="match status" value="1"/>
</dbReference>
<reference evidence="2" key="1">
    <citation type="submission" date="2020-08" db="EMBL/GenBank/DDBJ databases">
        <title>Genome public.</title>
        <authorList>
            <person name="Liu C."/>
            <person name="Sun Q."/>
        </authorList>
    </citation>
    <scope>NUCLEOTIDE SEQUENCE</scope>
    <source>
        <strain evidence="2">BX7</strain>
    </source>
</reference>
<dbReference type="InterPro" id="IPR004919">
    <property type="entry name" value="GmrSD_N"/>
</dbReference>
<evidence type="ECO:0000313" key="2">
    <source>
        <dbReference type="EMBL" id="MBC8535830.1"/>
    </source>
</evidence>
<evidence type="ECO:0000259" key="1">
    <source>
        <dbReference type="Pfam" id="PF03235"/>
    </source>
</evidence>
<dbReference type="PANTHER" id="PTHR39639">
    <property type="entry name" value="CHROMOSOME 16, WHOLE GENOME SHOTGUN SEQUENCE"/>
    <property type="match status" value="1"/>
</dbReference>
<proteinExistence type="predicted"/>
<organism evidence="2 3">
    <name type="scientific">Feifania hominis</name>
    <dbReference type="NCBI Taxonomy" id="2763660"/>
    <lineage>
        <taxon>Bacteria</taxon>
        <taxon>Bacillati</taxon>
        <taxon>Bacillota</taxon>
        <taxon>Clostridia</taxon>
        <taxon>Eubacteriales</taxon>
        <taxon>Feifaniaceae</taxon>
        <taxon>Feifania</taxon>
    </lineage>
</organism>
<dbReference type="RefSeq" id="WP_249299574.1">
    <property type="nucleotide sequence ID" value="NZ_JACRSP010000002.1"/>
</dbReference>
<accession>A0A926DF14</accession>
<protein>
    <submittedName>
        <fullName evidence="2">DUF262 domain-containing protein</fullName>
    </submittedName>
</protein>
<dbReference type="PANTHER" id="PTHR39639:SF1">
    <property type="entry name" value="DUF262 DOMAIN-CONTAINING PROTEIN"/>
    <property type="match status" value="1"/>
</dbReference>
<name>A0A926DF14_9FIRM</name>
<comment type="caution">
    <text evidence="2">The sequence shown here is derived from an EMBL/GenBank/DDBJ whole genome shotgun (WGS) entry which is preliminary data.</text>
</comment>
<gene>
    <name evidence="2" type="ORF">H8695_03880</name>
</gene>
<feature type="domain" description="GmrSD restriction endonucleases N-terminal" evidence="1">
    <location>
        <begin position="25"/>
        <end position="160"/>
    </location>
</feature>
<keyword evidence="3" id="KW-1185">Reference proteome</keyword>
<evidence type="ECO:0000313" key="3">
    <source>
        <dbReference type="Proteomes" id="UP000620366"/>
    </source>
</evidence>
<dbReference type="EMBL" id="JACRSP010000002">
    <property type="protein sequence ID" value="MBC8535830.1"/>
    <property type="molecule type" value="Genomic_DNA"/>
</dbReference>